<dbReference type="Proteomes" id="UP000249754">
    <property type="component" value="Unassembled WGS sequence"/>
</dbReference>
<dbReference type="RefSeq" id="WP_170132716.1">
    <property type="nucleotide sequence ID" value="NZ_QLLR01000021.1"/>
</dbReference>
<dbReference type="AlphaFoldDB" id="A0A327SDR1"/>
<sequence>MSNQIEKFNAEMISPLNQNEMKNVLGGAQAPLAEYPSINKDRTTGEITVKGDND</sequence>
<accession>A0A327SDR1</accession>
<evidence type="ECO:0000256" key="1">
    <source>
        <dbReference type="SAM" id="MobiDB-lite"/>
    </source>
</evidence>
<dbReference type="EMBL" id="QLLR01000021">
    <property type="protein sequence ID" value="RAJ27031.1"/>
    <property type="molecule type" value="Genomic_DNA"/>
</dbReference>
<feature type="compositionally biased region" description="Basic and acidic residues" evidence="1">
    <location>
        <begin position="39"/>
        <end position="54"/>
    </location>
</feature>
<feature type="region of interest" description="Disordered" evidence="1">
    <location>
        <begin position="31"/>
        <end position="54"/>
    </location>
</feature>
<evidence type="ECO:0000313" key="3">
    <source>
        <dbReference type="Proteomes" id="UP000249754"/>
    </source>
</evidence>
<name>A0A327SDR1_9SPHI</name>
<organism evidence="2 3">
    <name type="scientific">Pedobacter cryoconitis</name>
    <dbReference type="NCBI Taxonomy" id="188932"/>
    <lineage>
        <taxon>Bacteria</taxon>
        <taxon>Pseudomonadati</taxon>
        <taxon>Bacteroidota</taxon>
        <taxon>Sphingobacteriia</taxon>
        <taxon>Sphingobacteriales</taxon>
        <taxon>Sphingobacteriaceae</taxon>
        <taxon>Pedobacter</taxon>
    </lineage>
</organism>
<gene>
    <name evidence="2" type="ORF">LY11_03608</name>
</gene>
<protein>
    <submittedName>
        <fullName evidence="2">Uncharacterized protein</fullName>
    </submittedName>
</protein>
<reference evidence="2 3" key="1">
    <citation type="submission" date="2018-06" db="EMBL/GenBank/DDBJ databases">
        <title>Genomic Encyclopedia of Archaeal and Bacterial Type Strains, Phase II (KMG-II): from individual species to whole genera.</title>
        <authorList>
            <person name="Goeker M."/>
        </authorList>
    </citation>
    <scope>NUCLEOTIDE SEQUENCE [LARGE SCALE GENOMIC DNA]</scope>
    <source>
        <strain evidence="2 3">DSM 14825</strain>
    </source>
</reference>
<evidence type="ECO:0000313" key="2">
    <source>
        <dbReference type="EMBL" id="RAJ27031.1"/>
    </source>
</evidence>
<proteinExistence type="predicted"/>
<comment type="caution">
    <text evidence="2">The sequence shown here is derived from an EMBL/GenBank/DDBJ whole genome shotgun (WGS) entry which is preliminary data.</text>
</comment>